<dbReference type="SUPFAM" id="SSF53187">
    <property type="entry name" value="Zn-dependent exopeptidases"/>
    <property type="match status" value="1"/>
</dbReference>
<dbReference type="NCBIfam" id="TIGR01910">
    <property type="entry name" value="DapE-ArgE"/>
    <property type="match status" value="1"/>
</dbReference>
<dbReference type="Gene3D" id="3.30.70.360">
    <property type="match status" value="1"/>
</dbReference>
<dbReference type="InterPro" id="IPR036264">
    <property type="entry name" value="Bact_exopeptidase_dim_dom"/>
</dbReference>
<dbReference type="InterPro" id="IPR050072">
    <property type="entry name" value="Peptidase_M20A"/>
</dbReference>
<dbReference type="AlphaFoldDB" id="A0A6J4R9P5"/>
<evidence type="ECO:0000256" key="6">
    <source>
        <dbReference type="ARBA" id="ARBA00016853"/>
    </source>
</evidence>
<evidence type="ECO:0000259" key="12">
    <source>
        <dbReference type="Pfam" id="PF07687"/>
    </source>
</evidence>
<evidence type="ECO:0000256" key="4">
    <source>
        <dbReference type="ARBA" id="ARBA00006247"/>
    </source>
</evidence>
<dbReference type="GO" id="GO:0009014">
    <property type="term" value="F:succinyl-diaminopimelate desuccinylase activity"/>
    <property type="evidence" value="ECO:0007669"/>
    <property type="project" value="UniProtKB-EC"/>
</dbReference>
<dbReference type="PANTHER" id="PTHR43808">
    <property type="entry name" value="ACETYLORNITHINE DEACETYLASE"/>
    <property type="match status" value="1"/>
</dbReference>
<dbReference type="EMBL" id="CADCVH010000084">
    <property type="protein sequence ID" value="CAA9462954.1"/>
    <property type="molecule type" value="Genomic_DNA"/>
</dbReference>
<dbReference type="SUPFAM" id="SSF55031">
    <property type="entry name" value="Bacterial exopeptidase dimerisation domain"/>
    <property type="match status" value="1"/>
</dbReference>
<dbReference type="InterPro" id="IPR002933">
    <property type="entry name" value="Peptidase_M20"/>
</dbReference>
<sequence>MTEIDAALREGIIRTVEAQREDTVRLLQDLVRVPSVTGDEGAVQEVVAEAFRESGLAVERCEATPEQVSPHYGHVGVQTRFGNRPNVIGIRAGSGGGKAILLNAHMDTVENGDPGAWTQGPLSGAVADGRLYGRGSCDMKGGLATFVAALRALGELGVGLRGDVTVAATVGEEDGGVGALATILEGYRGDAALISEPTRLALVPAQAGSVVFRLKITGSAVHAAVRHRGVSAFEKFVPIFEDLRSLERERTAGISHPLFDAMEDKVPINVGIVRSGNWAVTVPESLEADIRVGMLPGEEVGALQVLLEERIAAVAALDPWLRGHPPEIEWFGGQTMPVEVPLDAPISGAVMRAHERVTGAAPAVEGVSYGADMRLFIHFGGMPCVMYGAGDVGWAHSADEHIIIDDLLTASKTIAFLLVDWCGVAGSTSGSP</sequence>
<evidence type="ECO:0000256" key="9">
    <source>
        <dbReference type="ARBA" id="ARBA00022833"/>
    </source>
</evidence>
<evidence type="ECO:0000256" key="8">
    <source>
        <dbReference type="ARBA" id="ARBA00022801"/>
    </source>
</evidence>
<organism evidence="13">
    <name type="scientific">uncultured Rubrobacteraceae bacterium</name>
    <dbReference type="NCBI Taxonomy" id="349277"/>
    <lineage>
        <taxon>Bacteria</taxon>
        <taxon>Bacillati</taxon>
        <taxon>Actinomycetota</taxon>
        <taxon>Rubrobacteria</taxon>
        <taxon>Rubrobacterales</taxon>
        <taxon>Rubrobacteraceae</taxon>
        <taxon>environmental samples</taxon>
    </lineage>
</organism>
<name>A0A6J4R9P5_9ACTN</name>
<dbReference type="Pfam" id="PF01546">
    <property type="entry name" value="Peptidase_M20"/>
    <property type="match status" value="1"/>
</dbReference>
<reference evidence="13" key="1">
    <citation type="submission" date="2020-02" db="EMBL/GenBank/DDBJ databases">
        <authorList>
            <person name="Meier V. D."/>
        </authorList>
    </citation>
    <scope>NUCLEOTIDE SEQUENCE</scope>
    <source>
        <strain evidence="13">AVDCRST_MAG02</strain>
    </source>
</reference>
<evidence type="ECO:0000256" key="3">
    <source>
        <dbReference type="ARBA" id="ARBA00005130"/>
    </source>
</evidence>
<dbReference type="Gene3D" id="3.40.630.10">
    <property type="entry name" value="Zn peptidases"/>
    <property type="match status" value="1"/>
</dbReference>
<evidence type="ECO:0000313" key="13">
    <source>
        <dbReference type="EMBL" id="CAA9462954.1"/>
    </source>
</evidence>
<dbReference type="GO" id="GO:0009089">
    <property type="term" value="P:lysine biosynthetic process via diaminopimelate"/>
    <property type="evidence" value="ECO:0007669"/>
    <property type="project" value="UniProtKB-UniPathway"/>
</dbReference>
<keyword evidence="9" id="KW-0862">Zinc</keyword>
<dbReference type="Pfam" id="PF07687">
    <property type="entry name" value="M20_dimer"/>
    <property type="match status" value="1"/>
</dbReference>
<dbReference type="GO" id="GO:0046872">
    <property type="term" value="F:metal ion binding"/>
    <property type="evidence" value="ECO:0007669"/>
    <property type="project" value="UniProtKB-KW"/>
</dbReference>
<comment type="catalytic activity">
    <reaction evidence="11">
        <text>N-succinyl-(2S,6S)-2,6-diaminopimelate + H2O = (2S,6S)-2,6-diaminopimelate + succinate</text>
        <dbReference type="Rhea" id="RHEA:22608"/>
        <dbReference type="ChEBI" id="CHEBI:15377"/>
        <dbReference type="ChEBI" id="CHEBI:30031"/>
        <dbReference type="ChEBI" id="CHEBI:57609"/>
        <dbReference type="ChEBI" id="CHEBI:58087"/>
        <dbReference type="EC" id="3.5.1.18"/>
    </reaction>
</comment>
<evidence type="ECO:0000256" key="2">
    <source>
        <dbReference type="ARBA" id="ARBA00001947"/>
    </source>
</evidence>
<evidence type="ECO:0000256" key="5">
    <source>
        <dbReference type="ARBA" id="ARBA00011921"/>
    </source>
</evidence>
<dbReference type="InterPro" id="IPR001261">
    <property type="entry name" value="ArgE/DapE_CS"/>
</dbReference>
<dbReference type="PANTHER" id="PTHR43808:SF25">
    <property type="entry name" value="PEPTIDASE M20 DIMERISATION DOMAIN-CONTAINING PROTEIN"/>
    <property type="match status" value="1"/>
</dbReference>
<evidence type="ECO:0000256" key="11">
    <source>
        <dbReference type="ARBA" id="ARBA00051301"/>
    </source>
</evidence>
<dbReference type="PROSITE" id="PS00759">
    <property type="entry name" value="ARGE_DAPE_CPG2_2"/>
    <property type="match status" value="1"/>
</dbReference>
<evidence type="ECO:0000256" key="10">
    <source>
        <dbReference type="ARBA" id="ARBA00023285"/>
    </source>
</evidence>
<dbReference type="PROSITE" id="PS00758">
    <property type="entry name" value="ARGE_DAPE_CPG2_1"/>
    <property type="match status" value="1"/>
</dbReference>
<feature type="domain" description="Peptidase M20 dimerisation" evidence="12">
    <location>
        <begin position="206"/>
        <end position="315"/>
    </location>
</feature>
<comment type="similarity">
    <text evidence="4">Belongs to the peptidase M20A family.</text>
</comment>
<comment type="cofactor">
    <cofactor evidence="1">
        <name>Co(2+)</name>
        <dbReference type="ChEBI" id="CHEBI:48828"/>
    </cofactor>
</comment>
<evidence type="ECO:0000256" key="7">
    <source>
        <dbReference type="ARBA" id="ARBA00022723"/>
    </source>
</evidence>
<dbReference type="UniPathway" id="UPA00034">
    <property type="reaction ID" value="UER00021"/>
</dbReference>
<dbReference type="InterPro" id="IPR010182">
    <property type="entry name" value="ArgE/DapE"/>
</dbReference>
<dbReference type="EC" id="3.5.1.18" evidence="5"/>
<protein>
    <recommendedName>
        <fullName evidence="6">Probable succinyl-diaminopimelate desuccinylase</fullName>
        <ecNumber evidence="5">3.5.1.18</ecNumber>
    </recommendedName>
</protein>
<keyword evidence="7" id="KW-0479">Metal-binding</keyword>
<dbReference type="InterPro" id="IPR011650">
    <property type="entry name" value="Peptidase_M20_dimer"/>
</dbReference>
<proteinExistence type="inferred from homology"/>
<gene>
    <name evidence="13" type="ORF">AVDCRST_MAG02-2669</name>
</gene>
<comment type="cofactor">
    <cofactor evidence="2">
        <name>Zn(2+)</name>
        <dbReference type="ChEBI" id="CHEBI:29105"/>
    </cofactor>
</comment>
<evidence type="ECO:0000256" key="1">
    <source>
        <dbReference type="ARBA" id="ARBA00001941"/>
    </source>
</evidence>
<keyword evidence="8 13" id="KW-0378">Hydrolase</keyword>
<accession>A0A6J4R9P5</accession>
<keyword evidence="10" id="KW-0170">Cobalt</keyword>
<comment type="pathway">
    <text evidence="3">Amino-acid biosynthesis; L-lysine biosynthesis via DAP pathway; LL-2,6-diaminopimelate from (S)-tetrahydrodipicolinate (succinylase route): step 3/3.</text>
</comment>